<feature type="transmembrane region" description="Helical" evidence="8">
    <location>
        <begin position="371"/>
        <end position="388"/>
    </location>
</feature>
<dbReference type="Pfam" id="PF03062">
    <property type="entry name" value="MBOAT"/>
    <property type="match status" value="1"/>
</dbReference>
<keyword evidence="7 9" id="KW-0012">Acyltransferase</keyword>
<feature type="transmembrane region" description="Helical" evidence="8">
    <location>
        <begin position="408"/>
        <end position="429"/>
    </location>
</feature>
<comment type="caution">
    <text evidence="9">The sequence shown here is derived from an EMBL/GenBank/DDBJ whole genome shotgun (WGS) entry which is preliminary data.</text>
</comment>
<evidence type="ECO:0000313" key="10">
    <source>
        <dbReference type="Proteomes" id="UP000093343"/>
    </source>
</evidence>
<evidence type="ECO:0000313" key="9">
    <source>
        <dbReference type="EMBL" id="OCB70566.1"/>
    </source>
</evidence>
<dbReference type="EMBL" id="LVEN01000042">
    <property type="protein sequence ID" value="OCB70566.1"/>
    <property type="molecule type" value="Genomic_DNA"/>
</dbReference>
<dbReference type="PANTHER" id="PTHR13285:SF18">
    <property type="entry name" value="PROTEIN-CYSTEINE N-PALMITOYLTRANSFERASE RASP"/>
    <property type="match status" value="1"/>
</dbReference>
<keyword evidence="4 8" id="KW-0812">Transmembrane</keyword>
<evidence type="ECO:0000256" key="8">
    <source>
        <dbReference type="SAM" id="Phobius"/>
    </source>
</evidence>
<name>A0ABX2XEV6_9FLAO</name>
<keyword evidence="10" id="KW-1185">Reference proteome</keyword>
<protein>
    <submittedName>
        <fullName evidence="9">Acyltransferase</fullName>
    </submittedName>
</protein>
<feature type="transmembrane region" description="Helical" evidence="8">
    <location>
        <begin position="7"/>
        <end position="26"/>
    </location>
</feature>
<feature type="transmembrane region" description="Helical" evidence="8">
    <location>
        <begin position="117"/>
        <end position="140"/>
    </location>
</feature>
<dbReference type="PIRSF" id="PIRSF016636">
    <property type="entry name" value="AlgI_DltB"/>
    <property type="match status" value="1"/>
</dbReference>
<feature type="transmembrane region" description="Helical" evidence="8">
    <location>
        <begin position="449"/>
        <end position="467"/>
    </location>
</feature>
<keyword evidence="6 7" id="KW-0472">Membrane</keyword>
<keyword evidence="7" id="KW-0808">Transferase</keyword>
<dbReference type="InterPro" id="IPR004299">
    <property type="entry name" value="MBOAT_fam"/>
</dbReference>
<feature type="transmembrane region" description="Helical" evidence="8">
    <location>
        <begin position="78"/>
        <end position="97"/>
    </location>
</feature>
<dbReference type="Proteomes" id="UP000093343">
    <property type="component" value="Unassembled WGS sequence"/>
</dbReference>
<dbReference type="PANTHER" id="PTHR13285">
    <property type="entry name" value="ACYLTRANSFERASE"/>
    <property type="match status" value="1"/>
</dbReference>
<evidence type="ECO:0000256" key="6">
    <source>
        <dbReference type="ARBA" id="ARBA00023136"/>
    </source>
</evidence>
<evidence type="ECO:0000256" key="1">
    <source>
        <dbReference type="ARBA" id="ARBA00004651"/>
    </source>
</evidence>
<comment type="subcellular location">
    <subcellularLocation>
        <location evidence="1">Cell membrane</location>
        <topology evidence="1">Multi-pass membrane protein</topology>
    </subcellularLocation>
</comment>
<dbReference type="InterPro" id="IPR028362">
    <property type="entry name" value="AlgI"/>
</dbReference>
<keyword evidence="3 7" id="KW-1003">Cell membrane</keyword>
<evidence type="ECO:0000256" key="2">
    <source>
        <dbReference type="ARBA" id="ARBA00010323"/>
    </source>
</evidence>
<accession>A0ABX2XEV6</accession>
<dbReference type="GO" id="GO:0016746">
    <property type="term" value="F:acyltransferase activity"/>
    <property type="evidence" value="ECO:0007669"/>
    <property type="project" value="UniProtKB-KW"/>
</dbReference>
<sequence length="477" mass="56016">MFFTSLPFLIFLPIVFLLYWFVFPRVRSQNLFIVVASYFFYGWLDWRFLILIFITTFSTFWSGILYEKFSNNYKLRKVISTFIIVLNLLILCVFKYYNFFTENLQLLFEGIGFHFDLTTLSLILPIGISFYTFQAIGYTIDVYSNKIEPTDDGAAFFAYMSFFPQLTSGPIAKAPKYLPQFLQKRDFDYNLAVDGMRQILWGVFKKMVVAESCATLVNQIFGDIHNQSGSTLLLGAIYYTFQIYCDFSGYSDIAIGIGKLFGIKLMNNFNLPYFSRDITEFWRRWHISLTSWFRDYIYIPLGGNRVSKMIRIRNTIIIFLISGLWHGANWTFICWGAYHAILFIPHLIFNVKDKHVDSLRFGRSLATIKEVWKVLKTFFLVCIGWIIFRANDIKEAFAYIKGIFSTSLFSFPQVIGYKALFFILLLLVIEWLQRTEIHTLNISKIKSPLVRVVIYLIVFFMIMEYGGNQSAFIYFKF</sequence>
<feature type="transmembrane region" description="Helical" evidence="8">
    <location>
        <begin position="332"/>
        <end position="351"/>
    </location>
</feature>
<keyword evidence="5 8" id="KW-1133">Transmembrane helix</keyword>
<reference evidence="10" key="1">
    <citation type="submission" date="2016-03" db="EMBL/GenBank/DDBJ databases">
        <title>Draft genome sequence of Paenibacillus glacialis DSM 22343.</title>
        <authorList>
            <person name="Shin S.-K."/>
            <person name="Yi H."/>
        </authorList>
    </citation>
    <scope>NUCLEOTIDE SEQUENCE [LARGE SCALE GENOMIC DNA]</scope>
    <source>
        <strain evidence="10">CCUG 60099</strain>
    </source>
</reference>
<proteinExistence type="inferred from homology"/>
<dbReference type="PIRSF" id="PIRSF500217">
    <property type="entry name" value="AlgI"/>
    <property type="match status" value="1"/>
</dbReference>
<feature type="transmembrane region" description="Helical" evidence="8">
    <location>
        <begin position="46"/>
        <end position="66"/>
    </location>
</feature>
<dbReference type="RefSeq" id="WP_065450883.1">
    <property type="nucleotide sequence ID" value="NZ_LVEN01000042.1"/>
</dbReference>
<evidence type="ECO:0000256" key="7">
    <source>
        <dbReference type="PIRNR" id="PIRNR016636"/>
    </source>
</evidence>
<dbReference type="InterPro" id="IPR051085">
    <property type="entry name" value="MB_O-acyltransferase"/>
</dbReference>
<comment type="similarity">
    <text evidence="2 7">Belongs to the membrane-bound acyltransferase family.</text>
</comment>
<evidence type="ECO:0000256" key="3">
    <source>
        <dbReference type="ARBA" id="ARBA00022475"/>
    </source>
</evidence>
<dbReference type="InterPro" id="IPR024194">
    <property type="entry name" value="Ac/AlaTfrase_AlgI/DltB"/>
</dbReference>
<feature type="transmembrane region" description="Helical" evidence="8">
    <location>
        <begin position="310"/>
        <end position="326"/>
    </location>
</feature>
<gene>
    <name evidence="9" type="ORF">FLP_17980</name>
</gene>
<evidence type="ECO:0000256" key="5">
    <source>
        <dbReference type="ARBA" id="ARBA00022989"/>
    </source>
</evidence>
<evidence type="ECO:0000256" key="4">
    <source>
        <dbReference type="ARBA" id="ARBA00022692"/>
    </source>
</evidence>
<organism evidence="9 10">
    <name type="scientific">Flavobacterium piscis</name>
    <dbReference type="NCBI Taxonomy" id="1114874"/>
    <lineage>
        <taxon>Bacteria</taxon>
        <taxon>Pseudomonadati</taxon>
        <taxon>Bacteroidota</taxon>
        <taxon>Flavobacteriia</taxon>
        <taxon>Flavobacteriales</taxon>
        <taxon>Flavobacteriaceae</taxon>
        <taxon>Flavobacterium</taxon>
    </lineage>
</organism>